<proteinExistence type="inferred from homology"/>
<dbReference type="Pfam" id="PF01025">
    <property type="entry name" value="GrpE"/>
    <property type="match status" value="1"/>
</dbReference>
<evidence type="ECO:0000256" key="10">
    <source>
        <dbReference type="HAMAP-Rule" id="MF_01151"/>
    </source>
</evidence>
<dbReference type="Proteomes" id="UP000283993">
    <property type="component" value="Unassembled WGS sequence"/>
</dbReference>
<dbReference type="SUPFAM" id="SSF51064">
    <property type="entry name" value="Head domain of nucleotide exchange factor GrpE"/>
    <property type="match status" value="1"/>
</dbReference>
<dbReference type="GO" id="GO:0042803">
    <property type="term" value="F:protein homodimerization activity"/>
    <property type="evidence" value="ECO:0007669"/>
    <property type="project" value="InterPro"/>
</dbReference>
<dbReference type="InterPro" id="IPR013805">
    <property type="entry name" value="GrpE_CC"/>
</dbReference>
<keyword evidence="5 10" id="KW-0346">Stress response</keyword>
<dbReference type="GO" id="GO:0006457">
    <property type="term" value="P:protein folding"/>
    <property type="evidence" value="ECO:0007669"/>
    <property type="project" value="InterPro"/>
</dbReference>
<evidence type="ECO:0000256" key="8">
    <source>
        <dbReference type="ARBA" id="ARBA00072274"/>
    </source>
</evidence>
<keyword evidence="15" id="KW-1185">Reference proteome</keyword>
<dbReference type="GO" id="GO:0051082">
    <property type="term" value="F:unfolded protein binding"/>
    <property type="evidence" value="ECO:0007669"/>
    <property type="project" value="TreeGrafter"/>
</dbReference>
<comment type="function">
    <text evidence="7 10 11">Participates actively in the response to hyperosmotic and heat shock by preventing the aggregation of stress-denatured proteins, in association with DnaK and GrpE. It is the nucleotide exchange factor for DnaK and may function as a thermosensor. Unfolded proteins bind initially to DnaJ; upon interaction with the DnaJ-bound protein, DnaK hydrolyzes its bound ATP, resulting in the formation of a stable complex. GrpE releases ADP from DnaK; ATP binding to DnaK triggers the release of the substrate protein, thus completing the reaction cycle. Several rounds of ATP-dependent interactions between DnaJ, DnaK and GrpE are required for fully efficient folding.</text>
</comment>
<comment type="subunit">
    <text evidence="3 10">Homodimer.</text>
</comment>
<reference evidence="14 15" key="1">
    <citation type="submission" date="2013-10" db="EMBL/GenBank/DDBJ databases">
        <title>Salinisphaera orenii MK-B5 Genome Sequencing.</title>
        <authorList>
            <person name="Lai Q."/>
            <person name="Li C."/>
            <person name="Shao Z."/>
        </authorList>
    </citation>
    <scope>NUCLEOTIDE SEQUENCE [LARGE SCALE GENOMIC DNA]</scope>
    <source>
        <strain evidence="14 15">MK-B5</strain>
    </source>
</reference>
<evidence type="ECO:0000256" key="13">
    <source>
        <dbReference type="SAM" id="MobiDB-lite"/>
    </source>
</evidence>
<dbReference type="GO" id="GO:0000774">
    <property type="term" value="F:adenyl-nucleotide exchange factor activity"/>
    <property type="evidence" value="ECO:0007669"/>
    <property type="project" value="InterPro"/>
</dbReference>
<dbReference type="PANTHER" id="PTHR21237">
    <property type="entry name" value="GRPE PROTEIN"/>
    <property type="match status" value="1"/>
</dbReference>
<dbReference type="GO" id="GO:0005829">
    <property type="term" value="C:cytosol"/>
    <property type="evidence" value="ECO:0007669"/>
    <property type="project" value="TreeGrafter"/>
</dbReference>
<dbReference type="SUPFAM" id="SSF58014">
    <property type="entry name" value="Coiled-coil domain of nucleotide exchange factor GrpE"/>
    <property type="match status" value="1"/>
</dbReference>
<dbReference type="FunFam" id="2.30.22.10:FF:000001">
    <property type="entry name" value="Protein GrpE"/>
    <property type="match status" value="1"/>
</dbReference>
<evidence type="ECO:0000256" key="2">
    <source>
        <dbReference type="ARBA" id="ARBA00009054"/>
    </source>
</evidence>
<evidence type="ECO:0000256" key="9">
    <source>
        <dbReference type="ARBA" id="ARBA00076414"/>
    </source>
</evidence>
<evidence type="ECO:0000313" key="15">
    <source>
        <dbReference type="Proteomes" id="UP000283993"/>
    </source>
</evidence>
<evidence type="ECO:0000256" key="11">
    <source>
        <dbReference type="RuleBase" id="RU000639"/>
    </source>
</evidence>
<gene>
    <name evidence="10" type="primary">grpE</name>
    <name evidence="14" type="ORF">SAOR_04335</name>
</gene>
<feature type="compositionally biased region" description="Basic and acidic residues" evidence="13">
    <location>
        <begin position="34"/>
        <end position="43"/>
    </location>
</feature>
<dbReference type="PROSITE" id="PS01071">
    <property type="entry name" value="GRPE"/>
    <property type="match status" value="1"/>
</dbReference>
<dbReference type="NCBIfam" id="NF010738">
    <property type="entry name" value="PRK14140.1"/>
    <property type="match status" value="1"/>
</dbReference>
<dbReference type="Gene3D" id="3.90.20.20">
    <property type="match status" value="1"/>
</dbReference>
<feature type="compositionally biased region" description="Basic and acidic residues" evidence="13">
    <location>
        <begin position="1"/>
        <end position="17"/>
    </location>
</feature>
<evidence type="ECO:0000256" key="6">
    <source>
        <dbReference type="ARBA" id="ARBA00023186"/>
    </source>
</evidence>
<dbReference type="CDD" id="cd00446">
    <property type="entry name" value="GrpE"/>
    <property type="match status" value="1"/>
</dbReference>
<name>A0A423PTR6_9GAMM</name>
<dbReference type="NCBIfam" id="NF010737">
    <property type="entry name" value="PRK14139.1"/>
    <property type="match status" value="1"/>
</dbReference>
<organism evidence="14 15">
    <name type="scientific">Salinisphaera orenii MK-B5</name>
    <dbReference type="NCBI Taxonomy" id="856730"/>
    <lineage>
        <taxon>Bacteria</taxon>
        <taxon>Pseudomonadati</taxon>
        <taxon>Pseudomonadota</taxon>
        <taxon>Gammaproteobacteria</taxon>
        <taxon>Salinisphaerales</taxon>
        <taxon>Salinisphaeraceae</taxon>
        <taxon>Salinisphaera</taxon>
    </lineage>
</organism>
<protein>
    <recommendedName>
        <fullName evidence="8 10">Protein GrpE</fullName>
    </recommendedName>
    <alternativeName>
        <fullName evidence="9 10">HSP-70 cofactor</fullName>
    </alternativeName>
</protein>
<dbReference type="EMBL" id="AYKH01000006">
    <property type="protein sequence ID" value="ROO29005.1"/>
    <property type="molecule type" value="Genomic_DNA"/>
</dbReference>
<dbReference type="InterPro" id="IPR000740">
    <property type="entry name" value="GrpE"/>
</dbReference>
<accession>A0A423PTR6</accession>
<dbReference type="HAMAP" id="MF_01151">
    <property type="entry name" value="GrpE"/>
    <property type="match status" value="1"/>
</dbReference>
<sequence>MVERIEVAQGASRDDVINQRGFVMTQNDRPGQVDPERTPHGEQDAAAENAPQPDIENAQTGAEDYVDTGEASADSLAETDELQAELDQARAEAEQYRDQAVRAAAEMENVRKRAQRDAESARKFAIEKFAADLLGVRDSLELGLQAAEEGNGDFDKLKEGMDMTNRMLASSMEKAGIEVINPEGETFDPEYHEAVSTQPSDELPPNSVASVMQKGYTLNGRVLRAAMVTVAKPTGDK</sequence>
<evidence type="ECO:0000256" key="3">
    <source>
        <dbReference type="ARBA" id="ARBA00011738"/>
    </source>
</evidence>
<dbReference type="NCBIfam" id="NF010748">
    <property type="entry name" value="PRK14150.1"/>
    <property type="match status" value="1"/>
</dbReference>
<dbReference type="AlphaFoldDB" id="A0A423PTR6"/>
<evidence type="ECO:0000256" key="4">
    <source>
        <dbReference type="ARBA" id="ARBA00022490"/>
    </source>
</evidence>
<comment type="subcellular location">
    <subcellularLocation>
        <location evidence="1 10">Cytoplasm</location>
    </subcellularLocation>
</comment>
<evidence type="ECO:0000256" key="1">
    <source>
        <dbReference type="ARBA" id="ARBA00004496"/>
    </source>
</evidence>
<dbReference type="GO" id="GO:0051087">
    <property type="term" value="F:protein-folding chaperone binding"/>
    <property type="evidence" value="ECO:0007669"/>
    <property type="project" value="InterPro"/>
</dbReference>
<comment type="similarity">
    <text evidence="2 10 12">Belongs to the GrpE family.</text>
</comment>
<dbReference type="Gene3D" id="2.30.22.10">
    <property type="entry name" value="Head domain of nucleotide exchange factor GrpE"/>
    <property type="match status" value="1"/>
</dbReference>
<evidence type="ECO:0000256" key="5">
    <source>
        <dbReference type="ARBA" id="ARBA00023016"/>
    </source>
</evidence>
<evidence type="ECO:0000256" key="12">
    <source>
        <dbReference type="RuleBase" id="RU004478"/>
    </source>
</evidence>
<keyword evidence="6 10" id="KW-0143">Chaperone</keyword>
<keyword evidence="4 10" id="KW-0963">Cytoplasm</keyword>
<evidence type="ECO:0000256" key="7">
    <source>
        <dbReference type="ARBA" id="ARBA00053401"/>
    </source>
</evidence>
<comment type="caution">
    <text evidence="14">The sequence shown here is derived from an EMBL/GenBank/DDBJ whole genome shotgun (WGS) entry which is preliminary data.</text>
</comment>
<dbReference type="PRINTS" id="PR00773">
    <property type="entry name" value="GRPEPROTEIN"/>
</dbReference>
<evidence type="ECO:0000313" key="14">
    <source>
        <dbReference type="EMBL" id="ROO29005.1"/>
    </source>
</evidence>
<feature type="region of interest" description="Disordered" evidence="13">
    <location>
        <begin position="1"/>
        <end position="80"/>
    </location>
</feature>
<dbReference type="PANTHER" id="PTHR21237:SF23">
    <property type="entry name" value="GRPE PROTEIN HOMOLOG, MITOCHONDRIAL"/>
    <property type="match status" value="1"/>
</dbReference>
<dbReference type="InterPro" id="IPR009012">
    <property type="entry name" value="GrpE_head"/>
</dbReference>